<dbReference type="InterPro" id="IPR019480">
    <property type="entry name" value="Dihydroorotate_DH_Fe-S-bd"/>
</dbReference>
<keyword evidence="3 4" id="KW-0274">FAD</keyword>
<dbReference type="InterPro" id="IPR037117">
    <property type="entry name" value="Dihydroorotate_DH_ele_sf"/>
</dbReference>
<feature type="binding site" evidence="5">
    <location>
        <position position="192"/>
    </location>
    <ligand>
        <name>[2Fe-2S] cluster</name>
        <dbReference type="ChEBI" id="CHEBI:190135"/>
    </ligand>
</feature>
<comment type="cofactor">
    <cofactor evidence="5">
        <name>[2Fe-2S] cluster</name>
        <dbReference type="ChEBI" id="CHEBI:190135"/>
    </cofactor>
    <text evidence="5">Binds 1 [2Fe-2S] cluster per subunit.</text>
</comment>
<keyword evidence="5" id="KW-0001">2Fe-2S</keyword>
<dbReference type="InterPro" id="IPR050353">
    <property type="entry name" value="PyrK_electron_transfer"/>
</dbReference>
<dbReference type="Gene3D" id="2.40.30.10">
    <property type="entry name" value="Translation factors"/>
    <property type="match status" value="1"/>
</dbReference>
<evidence type="ECO:0000313" key="8">
    <source>
        <dbReference type="Proteomes" id="UP000006804"/>
    </source>
</evidence>
<sequence>MENFSLTKKEVEKISGNTYLIRFNEWIDFEPMQFVMVETPNSVVRKPFGLGSWQGDLALCVEILGEGTKYIVHEAVKLNVHGPCGNDFVPPNKNGLIIAAASCLAMAHEAFKRWDVEVLMCSREEFEMDVRPFRKIVGDESFLKTLRELKGYDWYLTLGSPQMCRIAYGILKTKGEVFTTMDSYMACGIGACRGCAIETKEGLKHVCIDGPIFRGDVVWI</sequence>
<comment type="cofactor">
    <cofactor evidence="4">
        <name>FAD</name>
        <dbReference type="ChEBI" id="CHEBI:57692"/>
    </cofactor>
    <text evidence="4">Binds 1 FAD per subunit.</text>
</comment>
<reference evidence="7 8" key="1">
    <citation type="submission" date="2010-11" db="EMBL/GenBank/DDBJ databases">
        <title>The complete genome of Thermotoga thermarum DSM 5069.</title>
        <authorList>
            <consortium name="US DOE Joint Genome Institute (JGI-PGF)"/>
            <person name="Lucas S."/>
            <person name="Copeland A."/>
            <person name="Lapidus A."/>
            <person name="Bruce D."/>
            <person name="Goodwin L."/>
            <person name="Pitluck S."/>
            <person name="Kyrpides N."/>
            <person name="Mavromatis K."/>
            <person name="Ivanova N."/>
            <person name="Zeytun A."/>
            <person name="Brettin T."/>
            <person name="Detter J.C."/>
            <person name="Tapia R."/>
            <person name="Han C."/>
            <person name="Land M."/>
            <person name="Hauser L."/>
            <person name="Markowitz V."/>
            <person name="Cheng J.-F."/>
            <person name="Hugenholtz P."/>
            <person name="Woyke T."/>
            <person name="Wu D."/>
            <person name="Spring S."/>
            <person name="Schroeder M."/>
            <person name="Brambilla E."/>
            <person name="Klenk H.-P."/>
            <person name="Eisen J.A."/>
        </authorList>
    </citation>
    <scope>NUCLEOTIDE SEQUENCE [LARGE SCALE GENOMIC DNA]</scope>
    <source>
        <strain evidence="7 8">DSM 5069</strain>
    </source>
</reference>
<evidence type="ECO:0000313" key="7">
    <source>
        <dbReference type="EMBL" id="AEH51951.1"/>
    </source>
</evidence>
<dbReference type="STRING" id="688269.Theth_1910"/>
<dbReference type="SUPFAM" id="SSF52343">
    <property type="entry name" value="Ferredoxin reductase-like, C-terminal NADP-linked domain"/>
    <property type="match status" value="1"/>
</dbReference>
<keyword evidence="5" id="KW-0479">Metal-binding</keyword>
<comment type="similarity">
    <text evidence="1">Belongs to the PyrK family.</text>
</comment>
<dbReference type="Pfam" id="PF10418">
    <property type="entry name" value="DHODB_Fe-S_bind"/>
    <property type="match status" value="1"/>
</dbReference>
<dbReference type="PATRIC" id="fig|688269.3.peg.1969"/>
<dbReference type="HOGENOM" id="CLU_003827_1_2_0"/>
<feature type="binding site" evidence="5">
    <location>
        <position position="207"/>
    </location>
    <ligand>
        <name>[2Fe-2S] cluster</name>
        <dbReference type="ChEBI" id="CHEBI:190135"/>
    </ligand>
</feature>
<feature type="binding site" evidence="4">
    <location>
        <begin position="67"/>
        <end position="68"/>
    </location>
    <ligand>
        <name>FAD</name>
        <dbReference type="ChEBI" id="CHEBI:57692"/>
    </ligand>
</feature>
<evidence type="ECO:0000256" key="2">
    <source>
        <dbReference type="ARBA" id="ARBA00022630"/>
    </source>
</evidence>
<dbReference type="GO" id="GO:0006221">
    <property type="term" value="P:pyrimidine nucleotide biosynthetic process"/>
    <property type="evidence" value="ECO:0007669"/>
    <property type="project" value="InterPro"/>
</dbReference>
<feature type="domain" description="Dihydroorotate dehydrogenase electron transfer subunit iron-sulphur cluster binding" evidence="6">
    <location>
        <begin position="183"/>
        <end position="218"/>
    </location>
</feature>
<feature type="binding site" evidence="5">
    <location>
        <position position="195"/>
    </location>
    <ligand>
        <name>[2Fe-2S] cluster</name>
        <dbReference type="ChEBI" id="CHEBI:190135"/>
    </ligand>
</feature>
<dbReference type="RefSeq" id="WP_013933158.1">
    <property type="nucleotide sequence ID" value="NC_015707.1"/>
</dbReference>
<accession>F7YWH2</accession>
<dbReference type="PIRSF" id="PIRSF006816">
    <property type="entry name" value="Cyc3_hyd_g"/>
    <property type="match status" value="1"/>
</dbReference>
<keyword evidence="8" id="KW-1185">Reference proteome</keyword>
<dbReference type="KEGG" id="tta:Theth_1910"/>
<dbReference type="PANTHER" id="PTHR43513">
    <property type="entry name" value="DIHYDROOROTATE DEHYDROGENASE B (NAD(+)), ELECTRON TRANSFER SUBUNIT"/>
    <property type="match status" value="1"/>
</dbReference>
<dbReference type="AlphaFoldDB" id="F7YWH2"/>
<name>F7YWH2_9THEM</name>
<dbReference type="GO" id="GO:0046872">
    <property type="term" value="F:metal ion binding"/>
    <property type="evidence" value="ECO:0007669"/>
    <property type="project" value="UniProtKB-KW"/>
</dbReference>
<dbReference type="InterPro" id="IPR012165">
    <property type="entry name" value="Cyt_c3_hydrogenase_gsu"/>
</dbReference>
<keyword evidence="5" id="KW-0411">Iron-sulfur</keyword>
<dbReference type="Gene3D" id="2.10.240.10">
    <property type="entry name" value="Dihydroorotate dehydrogenase, electron transfer subunit"/>
    <property type="match status" value="1"/>
</dbReference>
<dbReference type="EMBL" id="CP002351">
    <property type="protein sequence ID" value="AEH51951.1"/>
    <property type="molecule type" value="Genomic_DNA"/>
</dbReference>
<gene>
    <name evidence="7" type="ORF">Theth_1910</name>
</gene>
<protein>
    <submittedName>
        <fullName evidence="7">Dihydroorotate dehydrogenase, electron transfer subunit, iron-sulfur cluster binding domain protein</fullName>
    </submittedName>
</protein>
<dbReference type="PANTHER" id="PTHR43513:SF3">
    <property type="entry name" value="DIHYDROOROTATE DEHYDROGENASE B (NAD(+)), ELECTRON TRANSFER SUBUNIT-RELATED"/>
    <property type="match status" value="1"/>
</dbReference>
<evidence type="ECO:0000256" key="1">
    <source>
        <dbReference type="ARBA" id="ARBA00006422"/>
    </source>
</evidence>
<keyword evidence="5" id="KW-0408">Iron</keyword>
<dbReference type="eggNOG" id="COG0543">
    <property type="taxonomic scope" value="Bacteria"/>
</dbReference>
<dbReference type="GO" id="GO:0051537">
    <property type="term" value="F:2 iron, 2 sulfur cluster binding"/>
    <property type="evidence" value="ECO:0007669"/>
    <property type="project" value="UniProtKB-KW"/>
</dbReference>
<keyword evidence="2 4" id="KW-0285">Flavoprotein</keyword>
<evidence type="ECO:0000256" key="3">
    <source>
        <dbReference type="ARBA" id="ARBA00022827"/>
    </source>
</evidence>
<proteinExistence type="inferred from homology"/>
<evidence type="ECO:0000256" key="4">
    <source>
        <dbReference type="PIRSR" id="PIRSR006816-1"/>
    </source>
</evidence>
<feature type="binding site" evidence="5">
    <location>
        <position position="187"/>
    </location>
    <ligand>
        <name>[2Fe-2S] cluster</name>
        <dbReference type="ChEBI" id="CHEBI:190135"/>
    </ligand>
</feature>
<organism evidence="7 8">
    <name type="scientific">Pseudothermotoga thermarum DSM 5069</name>
    <dbReference type="NCBI Taxonomy" id="688269"/>
    <lineage>
        <taxon>Bacteria</taxon>
        <taxon>Thermotogati</taxon>
        <taxon>Thermotogota</taxon>
        <taxon>Thermotogae</taxon>
        <taxon>Thermotogales</taxon>
        <taxon>Thermotogaceae</taxon>
        <taxon>Pseudothermotoga</taxon>
    </lineage>
</organism>
<dbReference type="OrthoDB" id="9789468at2"/>
<dbReference type="GO" id="GO:0050660">
    <property type="term" value="F:flavin adenine dinucleotide binding"/>
    <property type="evidence" value="ECO:0007669"/>
    <property type="project" value="InterPro"/>
</dbReference>
<dbReference type="InterPro" id="IPR039261">
    <property type="entry name" value="FNR_nucleotide-bd"/>
</dbReference>
<evidence type="ECO:0000256" key="5">
    <source>
        <dbReference type="PIRSR" id="PIRSR006816-2"/>
    </source>
</evidence>
<evidence type="ECO:0000259" key="6">
    <source>
        <dbReference type="Pfam" id="PF10418"/>
    </source>
</evidence>
<dbReference type="Proteomes" id="UP000006804">
    <property type="component" value="Chromosome"/>
</dbReference>